<dbReference type="EMBL" id="GBHO01030777">
    <property type="protein sequence ID" value="JAG12827.1"/>
    <property type="molecule type" value="Transcribed_RNA"/>
</dbReference>
<reference evidence="1" key="1">
    <citation type="journal article" date="2014" name="PLoS ONE">
        <title>Transcriptome-Based Identification of ABC Transporters in the Western Tarnished Plant Bug Lygus hesperus.</title>
        <authorList>
            <person name="Hull J.J."/>
            <person name="Chaney K."/>
            <person name="Geib S.M."/>
            <person name="Fabrick J.A."/>
            <person name="Brent C.S."/>
            <person name="Walsh D."/>
            <person name="Lavine L.C."/>
        </authorList>
    </citation>
    <scope>NUCLEOTIDE SEQUENCE</scope>
</reference>
<dbReference type="AlphaFoldDB" id="A0A0A9WWI2"/>
<protein>
    <submittedName>
        <fullName evidence="1">Aspartate 1-decarboxylase</fullName>
    </submittedName>
</protein>
<accession>A0A0A9WWI2</accession>
<name>A0A0A9WWI2_LYGHE</name>
<reference evidence="1" key="2">
    <citation type="submission" date="2014-07" db="EMBL/GenBank/DDBJ databases">
        <authorList>
            <person name="Hull J."/>
        </authorList>
    </citation>
    <scope>NUCLEOTIDE SEQUENCE</scope>
</reference>
<feature type="non-terminal residue" evidence="1">
    <location>
        <position position="1"/>
    </location>
</feature>
<organism evidence="1">
    <name type="scientific">Lygus hesperus</name>
    <name type="common">Western plant bug</name>
    <dbReference type="NCBI Taxonomy" id="30085"/>
    <lineage>
        <taxon>Eukaryota</taxon>
        <taxon>Metazoa</taxon>
        <taxon>Ecdysozoa</taxon>
        <taxon>Arthropoda</taxon>
        <taxon>Hexapoda</taxon>
        <taxon>Insecta</taxon>
        <taxon>Pterygota</taxon>
        <taxon>Neoptera</taxon>
        <taxon>Paraneoptera</taxon>
        <taxon>Hemiptera</taxon>
        <taxon>Heteroptera</taxon>
        <taxon>Panheteroptera</taxon>
        <taxon>Cimicomorpha</taxon>
        <taxon>Miridae</taxon>
        <taxon>Mirini</taxon>
        <taxon>Lygus</taxon>
    </lineage>
</organism>
<gene>
    <name evidence="1" type="primary">panD_0</name>
    <name evidence="1" type="ORF">CM83_90307</name>
</gene>
<proteinExistence type="predicted"/>
<sequence>NYTVCLCNTVSCTAAGKVSVVAEMTMTTTPTDVVAGLPASVHLSGSAYKTYMPDTFVLIPSFASSGENGSSADDRCVLYRDDGITPYAQGSIDVRGDLQSTICLS</sequence>
<evidence type="ECO:0000313" key="1">
    <source>
        <dbReference type="EMBL" id="JAG12827.1"/>
    </source>
</evidence>